<reference evidence="1" key="1">
    <citation type="submission" date="2019-03" db="EMBL/GenBank/DDBJ databases">
        <title>Lake Tanganyika Metagenome-Assembled Genomes (MAGs).</title>
        <authorList>
            <person name="Tran P."/>
        </authorList>
    </citation>
    <scope>NUCLEOTIDE SEQUENCE</scope>
    <source>
        <strain evidence="1">K_DeepCast_150m_m2_040</strain>
    </source>
</reference>
<accession>A0A938BSF8</accession>
<dbReference type="Pfam" id="PF12675">
    <property type="entry name" value="DUF3795"/>
    <property type="match status" value="1"/>
</dbReference>
<dbReference type="InterPro" id="IPR024227">
    <property type="entry name" value="DUF3795"/>
</dbReference>
<comment type="caution">
    <text evidence="1">The sequence shown here is derived from an EMBL/GenBank/DDBJ whole genome shotgun (WGS) entry which is preliminary data.</text>
</comment>
<dbReference type="Proteomes" id="UP000779900">
    <property type="component" value="Unassembled WGS sequence"/>
</dbReference>
<sequence length="74" mass="8402">KKALDGLAMLRCTKMCRGGGGNPWCKIRRCATKRAFAGCWECEESDACKKLLPAYRPNLERIRRVGLKAFLVRE</sequence>
<protein>
    <submittedName>
        <fullName evidence="1">DUF3795 domain-containing protein</fullName>
    </submittedName>
</protein>
<proteinExistence type="predicted"/>
<gene>
    <name evidence="1" type="ORF">FJY68_12170</name>
</gene>
<name>A0A938BSF8_UNCW3</name>
<evidence type="ECO:0000313" key="2">
    <source>
        <dbReference type="Proteomes" id="UP000779900"/>
    </source>
</evidence>
<evidence type="ECO:0000313" key="1">
    <source>
        <dbReference type="EMBL" id="MBM3332580.1"/>
    </source>
</evidence>
<organism evidence="1 2">
    <name type="scientific">candidate division WOR-3 bacterium</name>
    <dbReference type="NCBI Taxonomy" id="2052148"/>
    <lineage>
        <taxon>Bacteria</taxon>
        <taxon>Bacteria division WOR-3</taxon>
    </lineage>
</organism>
<feature type="non-terminal residue" evidence="1">
    <location>
        <position position="1"/>
    </location>
</feature>
<dbReference type="EMBL" id="VGIR01000103">
    <property type="protein sequence ID" value="MBM3332580.1"/>
    <property type="molecule type" value="Genomic_DNA"/>
</dbReference>
<dbReference type="AlphaFoldDB" id="A0A938BSF8"/>